<evidence type="ECO:0000259" key="1">
    <source>
        <dbReference type="Pfam" id="PF00582"/>
    </source>
</evidence>
<dbReference type="Proteomes" id="UP001597187">
    <property type="component" value="Unassembled WGS sequence"/>
</dbReference>
<dbReference type="EMBL" id="JBHUDC010000002">
    <property type="protein sequence ID" value="MFD1511921.1"/>
    <property type="molecule type" value="Genomic_DNA"/>
</dbReference>
<evidence type="ECO:0000313" key="2">
    <source>
        <dbReference type="EMBL" id="MFD1511921.1"/>
    </source>
</evidence>
<gene>
    <name evidence="2" type="ORF">ACFSBT_01340</name>
</gene>
<dbReference type="AlphaFoldDB" id="A0ABD6ARF9"/>
<proteinExistence type="predicted"/>
<dbReference type="InterPro" id="IPR014729">
    <property type="entry name" value="Rossmann-like_a/b/a_fold"/>
</dbReference>
<keyword evidence="3" id="KW-1185">Reference proteome</keyword>
<dbReference type="InterPro" id="IPR006016">
    <property type="entry name" value="UspA"/>
</dbReference>
<reference evidence="2 3" key="1">
    <citation type="journal article" date="2019" name="Int. J. Syst. Evol. Microbiol.">
        <title>The Global Catalogue of Microorganisms (GCM) 10K type strain sequencing project: providing services to taxonomists for standard genome sequencing and annotation.</title>
        <authorList>
            <consortium name="The Broad Institute Genomics Platform"/>
            <consortium name="The Broad Institute Genome Sequencing Center for Infectious Disease"/>
            <person name="Wu L."/>
            <person name="Ma J."/>
        </authorList>
    </citation>
    <scope>NUCLEOTIDE SEQUENCE [LARGE SCALE GENOMIC DNA]</scope>
    <source>
        <strain evidence="2 3">CGMCC 1.12563</strain>
    </source>
</reference>
<organism evidence="2 3">
    <name type="scientific">Halomarina rubra</name>
    <dbReference type="NCBI Taxonomy" id="2071873"/>
    <lineage>
        <taxon>Archaea</taxon>
        <taxon>Methanobacteriati</taxon>
        <taxon>Methanobacteriota</taxon>
        <taxon>Stenosarchaea group</taxon>
        <taxon>Halobacteria</taxon>
        <taxon>Halobacteriales</taxon>
        <taxon>Natronomonadaceae</taxon>
        <taxon>Halomarina</taxon>
    </lineage>
</organism>
<sequence>MQRALVVADSSEASHDLVREAGELAAGVDASLLVLATLSKDGYERDQEILDTIASSERTTYQADSIKDHAQTIARNVATEELTDIDVDYETRGVVLDGRGRGTVVVEEAETADCDHVFIAGVRRSPTGKAVFGDTTQSVILNFDGRTTVAMADDC</sequence>
<dbReference type="Gene3D" id="3.40.50.620">
    <property type="entry name" value="HUPs"/>
    <property type="match status" value="1"/>
</dbReference>
<accession>A0ABD6ARF9</accession>
<dbReference type="SUPFAM" id="SSF52402">
    <property type="entry name" value="Adenine nucleotide alpha hydrolases-like"/>
    <property type="match status" value="1"/>
</dbReference>
<dbReference type="RefSeq" id="WP_250871904.1">
    <property type="nucleotide sequence ID" value="NZ_JALXFV010000002.1"/>
</dbReference>
<evidence type="ECO:0000313" key="3">
    <source>
        <dbReference type="Proteomes" id="UP001597187"/>
    </source>
</evidence>
<feature type="domain" description="UspA" evidence="1">
    <location>
        <begin position="2"/>
        <end position="143"/>
    </location>
</feature>
<name>A0ABD6ARF9_9EURY</name>
<protein>
    <submittedName>
        <fullName evidence="2">Universal stress protein</fullName>
    </submittedName>
</protein>
<dbReference type="Pfam" id="PF00582">
    <property type="entry name" value="Usp"/>
    <property type="match status" value="1"/>
</dbReference>
<comment type="caution">
    <text evidence="2">The sequence shown here is derived from an EMBL/GenBank/DDBJ whole genome shotgun (WGS) entry which is preliminary data.</text>
</comment>